<reference evidence="1" key="1">
    <citation type="journal article" date="2022" name="Plant J.">
        <title>Strategies of tolerance reflected in two North American maple genomes.</title>
        <authorList>
            <person name="McEvoy S.L."/>
            <person name="Sezen U.U."/>
            <person name="Trouern-Trend A."/>
            <person name="McMahon S.M."/>
            <person name="Schaberg P.G."/>
            <person name="Yang J."/>
            <person name="Wegrzyn J.L."/>
            <person name="Swenson N.G."/>
        </authorList>
    </citation>
    <scope>NUCLEOTIDE SEQUENCE</scope>
    <source>
        <strain evidence="1">91603</strain>
    </source>
</reference>
<dbReference type="SUPFAM" id="SSF53098">
    <property type="entry name" value="Ribonuclease H-like"/>
    <property type="match status" value="1"/>
</dbReference>
<dbReference type="EMBL" id="JAJSOW010000102">
    <property type="protein sequence ID" value="KAI9176545.1"/>
    <property type="molecule type" value="Genomic_DNA"/>
</dbReference>
<proteinExistence type="predicted"/>
<evidence type="ECO:0000313" key="2">
    <source>
        <dbReference type="Proteomes" id="UP001064489"/>
    </source>
</evidence>
<accession>A0AAD5NPR3</accession>
<sequence>MDDLLILRRFGLQGRPSKAPMIKSVIWSPPAPGWIKVNIDGAAMGSPGFGGCGGIFRNYRAFMKGCFAIPLGQVFAFKAELLAASLAINFAWKYW</sequence>
<reference evidence="1" key="2">
    <citation type="submission" date="2023-02" db="EMBL/GenBank/DDBJ databases">
        <authorList>
            <person name="Swenson N.G."/>
            <person name="Wegrzyn J.L."/>
            <person name="Mcevoy S.L."/>
        </authorList>
    </citation>
    <scope>NUCLEOTIDE SEQUENCE</scope>
    <source>
        <strain evidence="1">91603</strain>
        <tissue evidence="1">Leaf</tissue>
    </source>
</reference>
<keyword evidence="2" id="KW-1185">Reference proteome</keyword>
<dbReference type="PANTHER" id="PTHR47074:SF75">
    <property type="entry name" value="RNASE H TYPE-1 DOMAIN-CONTAINING PROTEIN"/>
    <property type="match status" value="1"/>
</dbReference>
<comment type="caution">
    <text evidence="1">The sequence shown here is derived from an EMBL/GenBank/DDBJ whole genome shotgun (WGS) entry which is preliminary data.</text>
</comment>
<evidence type="ECO:0000313" key="1">
    <source>
        <dbReference type="EMBL" id="KAI9176545.1"/>
    </source>
</evidence>
<dbReference type="InterPro" id="IPR052929">
    <property type="entry name" value="RNase_H-like_EbsB-rel"/>
</dbReference>
<organism evidence="1 2">
    <name type="scientific">Acer negundo</name>
    <name type="common">Box elder</name>
    <dbReference type="NCBI Taxonomy" id="4023"/>
    <lineage>
        <taxon>Eukaryota</taxon>
        <taxon>Viridiplantae</taxon>
        <taxon>Streptophyta</taxon>
        <taxon>Embryophyta</taxon>
        <taxon>Tracheophyta</taxon>
        <taxon>Spermatophyta</taxon>
        <taxon>Magnoliopsida</taxon>
        <taxon>eudicotyledons</taxon>
        <taxon>Gunneridae</taxon>
        <taxon>Pentapetalae</taxon>
        <taxon>rosids</taxon>
        <taxon>malvids</taxon>
        <taxon>Sapindales</taxon>
        <taxon>Sapindaceae</taxon>
        <taxon>Hippocastanoideae</taxon>
        <taxon>Acereae</taxon>
        <taxon>Acer</taxon>
    </lineage>
</organism>
<dbReference type="InterPro" id="IPR012337">
    <property type="entry name" value="RNaseH-like_sf"/>
</dbReference>
<protein>
    <submittedName>
        <fullName evidence="1">Uncharacterized protein</fullName>
    </submittedName>
</protein>
<dbReference type="Proteomes" id="UP001064489">
    <property type="component" value="Chromosome 5"/>
</dbReference>
<gene>
    <name evidence="1" type="ORF">LWI28_004082</name>
</gene>
<name>A0AAD5NPR3_ACENE</name>
<dbReference type="PANTHER" id="PTHR47074">
    <property type="entry name" value="BNAC02G40300D PROTEIN"/>
    <property type="match status" value="1"/>
</dbReference>
<dbReference type="AlphaFoldDB" id="A0AAD5NPR3"/>